<keyword evidence="1" id="KW-0175">Coiled coil</keyword>
<proteinExistence type="predicted"/>
<sequence length="303" mass="34404">MEDMYQQTTIIGEMQLPEGFAQNCIMHDEKVNTSEDAQKIQARRIETLEKDLCGAKASVTVQTELMENTKIKFDNILNLERLENKRLTVKKEKLRRTPALKNTSDQETLNIYQQKTDKLKKDLWKWKQRVTSLQGELHTARCGLCIPSSVRGRNTIADMTQQSTVWMLEVQDATKDLENERIALQRDLHTAQVNITDLLETNASLNVAVNRVPLDHKAPDNTQVVLEKNTFLKTELHTAKQKLKDQLEEANALAESLCRWKQRVTAVTQEKVGLELENTSLLTDRHTAQSTGSGNHPAGVGSF</sequence>
<feature type="coiled-coil region" evidence="1">
    <location>
        <begin position="229"/>
        <end position="256"/>
    </location>
</feature>
<protein>
    <submittedName>
        <fullName evidence="2">Uncharacterized protein</fullName>
    </submittedName>
</protein>
<evidence type="ECO:0000256" key="1">
    <source>
        <dbReference type="SAM" id="Coils"/>
    </source>
</evidence>
<feature type="coiled-coil region" evidence="1">
    <location>
        <begin position="167"/>
        <end position="194"/>
    </location>
</feature>
<name>A0A4Z2JBB5_9TELE</name>
<comment type="caution">
    <text evidence="2">The sequence shown here is derived from an EMBL/GenBank/DDBJ whole genome shotgun (WGS) entry which is preliminary data.</text>
</comment>
<organism evidence="2 3">
    <name type="scientific">Liparis tanakae</name>
    <name type="common">Tanaka's snailfish</name>
    <dbReference type="NCBI Taxonomy" id="230148"/>
    <lineage>
        <taxon>Eukaryota</taxon>
        <taxon>Metazoa</taxon>
        <taxon>Chordata</taxon>
        <taxon>Craniata</taxon>
        <taxon>Vertebrata</taxon>
        <taxon>Euteleostomi</taxon>
        <taxon>Actinopterygii</taxon>
        <taxon>Neopterygii</taxon>
        <taxon>Teleostei</taxon>
        <taxon>Neoteleostei</taxon>
        <taxon>Acanthomorphata</taxon>
        <taxon>Eupercaria</taxon>
        <taxon>Perciformes</taxon>
        <taxon>Cottioidei</taxon>
        <taxon>Cottales</taxon>
        <taxon>Liparidae</taxon>
        <taxon>Liparis</taxon>
    </lineage>
</organism>
<evidence type="ECO:0000313" key="2">
    <source>
        <dbReference type="EMBL" id="TNN87509.1"/>
    </source>
</evidence>
<dbReference type="AlphaFoldDB" id="A0A4Z2JBB5"/>
<dbReference type="Proteomes" id="UP000314294">
    <property type="component" value="Unassembled WGS sequence"/>
</dbReference>
<dbReference type="EMBL" id="SRLO01000010">
    <property type="protein sequence ID" value="TNN87509.1"/>
    <property type="molecule type" value="Genomic_DNA"/>
</dbReference>
<keyword evidence="3" id="KW-1185">Reference proteome</keyword>
<accession>A0A4Z2JBB5</accession>
<gene>
    <name evidence="2" type="ORF">EYF80_002226</name>
</gene>
<evidence type="ECO:0000313" key="3">
    <source>
        <dbReference type="Proteomes" id="UP000314294"/>
    </source>
</evidence>
<reference evidence="2 3" key="1">
    <citation type="submission" date="2019-03" db="EMBL/GenBank/DDBJ databases">
        <title>First draft genome of Liparis tanakae, snailfish: a comprehensive survey of snailfish specific genes.</title>
        <authorList>
            <person name="Kim W."/>
            <person name="Song I."/>
            <person name="Jeong J.-H."/>
            <person name="Kim D."/>
            <person name="Kim S."/>
            <person name="Ryu S."/>
            <person name="Song J.Y."/>
            <person name="Lee S.K."/>
        </authorList>
    </citation>
    <scope>NUCLEOTIDE SEQUENCE [LARGE SCALE GENOMIC DNA]</scope>
    <source>
        <tissue evidence="2">Muscle</tissue>
    </source>
</reference>